<dbReference type="EMBL" id="KZ671753">
    <property type="protein sequence ID" value="PPR80636.1"/>
    <property type="molecule type" value="Genomic_DNA"/>
</dbReference>
<evidence type="ECO:0000256" key="8">
    <source>
        <dbReference type="ARBA" id="ARBA00023002"/>
    </source>
</evidence>
<dbReference type="InterPro" id="IPR017905">
    <property type="entry name" value="ERV/ALR_sulphydryl_oxidase"/>
</dbReference>
<keyword evidence="6 11" id="KW-0274">FAD</keyword>
<dbReference type="GO" id="GO:0016972">
    <property type="term" value="F:thiol oxidase activity"/>
    <property type="evidence" value="ECO:0007669"/>
    <property type="project" value="UniProtKB-EC"/>
</dbReference>
<accession>A0A2P5VP84</accession>
<dbReference type="Pfam" id="PF04777">
    <property type="entry name" value="Evr1_Alr"/>
    <property type="match status" value="1"/>
</dbReference>
<sequence>MSGSLRRFAAITRLSQKQPFADLADPINRIHPFLKNRTKTQAREYVRFPNVVRKVREYEISPSLFSSSFSSSSSSSTASFGKLGFVGWYLGMVKSWPVLTKSVTSSAIYVAADLSSQTISKSSSEPYDLVRTSRMAGYGLLILGPSLHLWFNLMSKLFPKRDLISTLKKMAMGQLLYGPTMTAVFFSLNARLQGESGDEIVSRLKRDLLPTMLNGIMYWPFCDFITFRFVPVHLQVSHSSPTEKPPLTFPPPSKLNAGSPVTTTHLLVKKPVAPVTKEELGRATWTFLHTLAAQYPERPTRQQKKDVKQLMSILSRMYPCNECADHFKEVLRFALISINKSFGLEVLPISVVCKDSCDIMILMFPDGYLLHECFSEQTRYKLDHMKSFLNGSVMCTMSLTEALAKWHSHVSELMRGGASLSASSEPVIYRELQ</sequence>
<dbReference type="AlphaFoldDB" id="A0A2P5VP84"/>
<protein>
    <recommendedName>
        <fullName evidence="11">Sulfhydryl oxidase</fullName>
        <ecNumber evidence="11">1.8.3.2</ecNumber>
    </recommendedName>
</protein>
<keyword evidence="9" id="KW-0472">Membrane</keyword>
<comment type="subcellular location">
    <subcellularLocation>
        <location evidence="2">Membrane</location>
        <topology evidence="2">Multi-pass membrane protein</topology>
    </subcellularLocation>
</comment>
<dbReference type="SUPFAM" id="SSF69000">
    <property type="entry name" value="FAD-dependent thiol oxidase"/>
    <property type="match status" value="1"/>
</dbReference>
<evidence type="ECO:0000256" key="4">
    <source>
        <dbReference type="ARBA" id="ARBA00022630"/>
    </source>
</evidence>
<evidence type="ECO:0000313" key="14">
    <source>
        <dbReference type="Proteomes" id="UP000239757"/>
    </source>
</evidence>
<dbReference type="Gene3D" id="1.20.120.310">
    <property type="entry name" value="ERV/ALR sulfhydryl oxidase domain"/>
    <property type="match status" value="1"/>
</dbReference>
<dbReference type="PANTHER" id="PTHR11266">
    <property type="entry name" value="PEROXISOMAL MEMBRANE PROTEIN 2, PXMP2 MPV17"/>
    <property type="match status" value="1"/>
</dbReference>
<dbReference type="Proteomes" id="UP000239757">
    <property type="component" value="Unassembled WGS sequence"/>
</dbReference>
<evidence type="ECO:0000256" key="2">
    <source>
        <dbReference type="ARBA" id="ARBA00004141"/>
    </source>
</evidence>
<proteinExistence type="inferred from homology"/>
<evidence type="ECO:0000256" key="9">
    <source>
        <dbReference type="ARBA" id="ARBA00023136"/>
    </source>
</evidence>
<comment type="similarity">
    <text evidence="3">Belongs to the peroxisomal membrane protein PXMP2/4 family.</text>
</comment>
<keyword evidence="5" id="KW-0812">Transmembrane</keyword>
<evidence type="ECO:0000256" key="7">
    <source>
        <dbReference type="ARBA" id="ARBA00022989"/>
    </source>
</evidence>
<dbReference type="OrthoDB" id="430207at2759"/>
<keyword evidence="10" id="KW-1015">Disulfide bond</keyword>
<gene>
    <name evidence="13" type="ORF">GOBAR_AA40079</name>
</gene>
<evidence type="ECO:0000256" key="5">
    <source>
        <dbReference type="ARBA" id="ARBA00022692"/>
    </source>
</evidence>
<comment type="cofactor">
    <cofactor evidence="1 11">
        <name>FAD</name>
        <dbReference type="ChEBI" id="CHEBI:57692"/>
    </cofactor>
</comment>
<keyword evidence="8 11" id="KW-0560">Oxidoreductase</keyword>
<keyword evidence="7" id="KW-1133">Transmembrane helix</keyword>
<evidence type="ECO:0000256" key="3">
    <source>
        <dbReference type="ARBA" id="ARBA00006824"/>
    </source>
</evidence>
<feature type="domain" description="ERV/ALR sulfhydryl oxidase" evidence="12">
    <location>
        <begin position="273"/>
        <end position="429"/>
    </location>
</feature>
<comment type="catalytic activity">
    <reaction evidence="11">
        <text>2 R'C(R)SH + O2 = R'C(R)S-S(R)CR' + H2O2</text>
        <dbReference type="Rhea" id="RHEA:17357"/>
        <dbReference type="ChEBI" id="CHEBI:15379"/>
        <dbReference type="ChEBI" id="CHEBI:16240"/>
        <dbReference type="ChEBI" id="CHEBI:16520"/>
        <dbReference type="ChEBI" id="CHEBI:17412"/>
        <dbReference type="EC" id="1.8.3.2"/>
    </reaction>
</comment>
<evidence type="ECO:0000313" key="13">
    <source>
        <dbReference type="EMBL" id="PPR80636.1"/>
    </source>
</evidence>
<evidence type="ECO:0000256" key="1">
    <source>
        <dbReference type="ARBA" id="ARBA00001974"/>
    </source>
</evidence>
<keyword evidence="4 11" id="KW-0285">Flavoprotein</keyword>
<evidence type="ECO:0000256" key="10">
    <source>
        <dbReference type="ARBA" id="ARBA00023157"/>
    </source>
</evidence>
<name>A0A2P5VP84_GOSBA</name>
<dbReference type="GO" id="GO:0016020">
    <property type="term" value="C:membrane"/>
    <property type="evidence" value="ECO:0007669"/>
    <property type="project" value="UniProtKB-SubCell"/>
</dbReference>
<dbReference type="PROSITE" id="PS51324">
    <property type="entry name" value="ERV_ALR"/>
    <property type="match status" value="1"/>
</dbReference>
<dbReference type="EC" id="1.8.3.2" evidence="11"/>
<evidence type="ECO:0000256" key="11">
    <source>
        <dbReference type="RuleBase" id="RU371123"/>
    </source>
</evidence>
<organism evidence="13 14">
    <name type="scientific">Gossypium barbadense</name>
    <name type="common">Sea Island cotton</name>
    <name type="synonym">Hibiscus barbadensis</name>
    <dbReference type="NCBI Taxonomy" id="3634"/>
    <lineage>
        <taxon>Eukaryota</taxon>
        <taxon>Viridiplantae</taxon>
        <taxon>Streptophyta</taxon>
        <taxon>Embryophyta</taxon>
        <taxon>Tracheophyta</taxon>
        <taxon>Spermatophyta</taxon>
        <taxon>Magnoliopsida</taxon>
        <taxon>eudicotyledons</taxon>
        <taxon>Gunneridae</taxon>
        <taxon>Pentapetalae</taxon>
        <taxon>rosids</taxon>
        <taxon>malvids</taxon>
        <taxon>Malvales</taxon>
        <taxon>Malvaceae</taxon>
        <taxon>Malvoideae</taxon>
        <taxon>Gossypium</taxon>
    </lineage>
</organism>
<dbReference type="InterPro" id="IPR007248">
    <property type="entry name" value="Mpv17_PMP22"/>
</dbReference>
<dbReference type="GO" id="GO:0005737">
    <property type="term" value="C:cytoplasm"/>
    <property type="evidence" value="ECO:0007669"/>
    <property type="project" value="TreeGrafter"/>
</dbReference>
<evidence type="ECO:0000256" key="6">
    <source>
        <dbReference type="ARBA" id="ARBA00022827"/>
    </source>
</evidence>
<reference evidence="13 14" key="1">
    <citation type="submission" date="2015-01" db="EMBL/GenBank/DDBJ databases">
        <title>Genome of allotetraploid Gossypium barbadense reveals genomic plasticity and fiber elongation in cotton evolution.</title>
        <authorList>
            <person name="Chen X."/>
            <person name="Liu X."/>
            <person name="Zhao B."/>
            <person name="Zheng H."/>
            <person name="Hu Y."/>
            <person name="Lu G."/>
            <person name="Yang C."/>
            <person name="Chen J."/>
            <person name="Shan C."/>
            <person name="Zhang L."/>
            <person name="Zhou Y."/>
            <person name="Wang L."/>
            <person name="Guo W."/>
            <person name="Bai Y."/>
            <person name="Ruan J."/>
            <person name="Shangguan X."/>
            <person name="Mao Y."/>
            <person name="Jiang J."/>
            <person name="Zhu Y."/>
            <person name="Lei J."/>
            <person name="Kang H."/>
            <person name="Chen S."/>
            <person name="He X."/>
            <person name="Wang R."/>
            <person name="Wang Y."/>
            <person name="Chen J."/>
            <person name="Wang L."/>
            <person name="Yu S."/>
            <person name="Wang B."/>
            <person name="Wei J."/>
            <person name="Song S."/>
            <person name="Lu X."/>
            <person name="Gao Z."/>
            <person name="Gu W."/>
            <person name="Deng X."/>
            <person name="Ma D."/>
            <person name="Wang S."/>
            <person name="Liang W."/>
            <person name="Fang L."/>
            <person name="Cai C."/>
            <person name="Zhu X."/>
            <person name="Zhou B."/>
            <person name="Zhang Y."/>
            <person name="Chen Z."/>
            <person name="Xu S."/>
            <person name="Zhu R."/>
            <person name="Wang S."/>
            <person name="Zhang T."/>
            <person name="Zhao G."/>
        </authorList>
    </citation>
    <scope>NUCLEOTIDE SEQUENCE [LARGE SCALE GENOMIC DNA]</scope>
    <source>
        <strain evidence="14">cv. Xinhai21</strain>
        <tissue evidence="13">Leaf</tissue>
    </source>
</reference>
<dbReference type="PANTHER" id="PTHR11266:SF18">
    <property type="entry name" value="OS12G0508100 PROTEIN"/>
    <property type="match status" value="1"/>
</dbReference>
<dbReference type="Pfam" id="PF04117">
    <property type="entry name" value="Mpv17_PMP22"/>
    <property type="match status" value="1"/>
</dbReference>
<dbReference type="InterPro" id="IPR036774">
    <property type="entry name" value="ERV/ALR_sulphydryl_oxid_sf"/>
</dbReference>
<evidence type="ECO:0000259" key="12">
    <source>
        <dbReference type="PROSITE" id="PS51324"/>
    </source>
</evidence>